<gene>
    <name evidence="2" type="ORF">C8R41DRAFT_858452</name>
</gene>
<feature type="chain" id="PRO_5045789129" description="Secreted protein" evidence="1">
    <location>
        <begin position="23"/>
        <end position="91"/>
    </location>
</feature>
<protein>
    <recommendedName>
        <fullName evidence="4">Secreted protein</fullName>
    </recommendedName>
</protein>
<sequence>MSLNILLPLLALLAFLLTFARQSPLNDMFDGALLNSVEFEQCSTDRFGDTAVITEHQRSTAITANAHSRIEWCRKSTDVGLVLQGSRDVGL</sequence>
<dbReference type="EMBL" id="JANVFT010000126">
    <property type="protein sequence ID" value="KAJ4465481.1"/>
    <property type="molecule type" value="Genomic_DNA"/>
</dbReference>
<organism evidence="2 3">
    <name type="scientific">Lentinula lateritia</name>
    <dbReference type="NCBI Taxonomy" id="40482"/>
    <lineage>
        <taxon>Eukaryota</taxon>
        <taxon>Fungi</taxon>
        <taxon>Dikarya</taxon>
        <taxon>Basidiomycota</taxon>
        <taxon>Agaricomycotina</taxon>
        <taxon>Agaricomycetes</taxon>
        <taxon>Agaricomycetidae</taxon>
        <taxon>Agaricales</taxon>
        <taxon>Marasmiineae</taxon>
        <taxon>Omphalotaceae</taxon>
        <taxon>Lentinula</taxon>
    </lineage>
</organism>
<evidence type="ECO:0000313" key="2">
    <source>
        <dbReference type="EMBL" id="KAJ4465481.1"/>
    </source>
</evidence>
<name>A0ABQ8V2P5_9AGAR</name>
<evidence type="ECO:0000313" key="3">
    <source>
        <dbReference type="Proteomes" id="UP001150217"/>
    </source>
</evidence>
<feature type="signal peptide" evidence="1">
    <location>
        <begin position="1"/>
        <end position="22"/>
    </location>
</feature>
<proteinExistence type="predicted"/>
<keyword evidence="3" id="KW-1185">Reference proteome</keyword>
<evidence type="ECO:0000256" key="1">
    <source>
        <dbReference type="SAM" id="SignalP"/>
    </source>
</evidence>
<keyword evidence="1" id="KW-0732">Signal</keyword>
<comment type="caution">
    <text evidence="2">The sequence shown here is derived from an EMBL/GenBank/DDBJ whole genome shotgun (WGS) entry which is preliminary data.</text>
</comment>
<feature type="non-terminal residue" evidence="2">
    <location>
        <position position="91"/>
    </location>
</feature>
<dbReference type="Proteomes" id="UP001150217">
    <property type="component" value="Unassembled WGS sequence"/>
</dbReference>
<accession>A0ABQ8V2P5</accession>
<reference evidence="2" key="1">
    <citation type="submission" date="2022-08" db="EMBL/GenBank/DDBJ databases">
        <title>A Global Phylogenomic Analysis of the Shiitake Genus Lentinula.</title>
        <authorList>
            <consortium name="DOE Joint Genome Institute"/>
            <person name="Sierra-Patev S."/>
            <person name="Min B."/>
            <person name="Naranjo-Ortiz M."/>
            <person name="Looney B."/>
            <person name="Konkel Z."/>
            <person name="Slot J.C."/>
            <person name="Sakamoto Y."/>
            <person name="Steenwyk J.L."/>
            <person name="Rokas A."/>
            <person name="Carro J."/>
            <person name="Camarero S."/>
            <person name="Ferreira P."/>
            <person name="Molpeceres G."/>
            <person name="Ruiz-Duenas F.J."/>
            <person name="Serrano A."/>
            <person name="Henrissat B."/>
            <person name="Drula E."/>
            <person name="Hughes K.W."/>
            <person name="Mata J.L."/>
            <person name="Ishikawa N.K."/>
            <person name="Vargas-Isla R."/>
            <person name="Ushijima S."/>
            <person name="Smith C.A."/>
            <person name="Ahrendt S."/>
            <person name="Andreopoulos W."/>
            <person name="He G."/>
            <person name="Labutti K."/>
            <person name="Lipzen A."/>
            <person name="Ng V."/>
            <person name="Riley R."/>
            <person name="Sandor L."/>
            <person name="Barry K."/>
            <person name="Martinez A.T."/>
            <person name="Xiao Y."/>
            <person name="Gibbons J.G."/>
            <person name="Terashima K."/>
            <person name="Grigoriev I.V."/>
            <person name="Hibbett D.S."/>
        </authorList>
    </citation>
    <scope>NUCLEOTIDE SEQUENCE</scope>
    <source>
        <strain evidence="2">RHP3577 ss4</strain>
    </source>
</reference>
<evidence type="ECO:0008006" key="4">
    <source>
        <dbReference type="Google" id="ProtNLM"/>
    </source>
</evidence>